<evidence type="ECO:0000259" key="6">
    <source>
        <dbReference type="Pfam" id="PF08281"/>
    </source>
</evidence>
<dbReference type="GO" id="GO:0003677">
    <property type="term" value="F:DNA binding"/>
    <property type="evidence" value="ECO:0007669"/>
    <property type="project" value="InterPro"/>
</dbReference>
<protein>
    <recommendedName>
        <fullName evidence="9">RNA polymerase sigma-70 factor</fullName>
    </recommendedName>
</protein>
<evidence type="ECO:0000313" key="7">
    <source>
        <dbReference type="EMBL" id="PVH27038.1"/>
    </source>
</evidence>
<sequence>MQEISNDHLKRLWDQVCLHDDLKSFELLFYQLNRNLLIFCDTIIHNEAAAEELVSDLFVHVWNNRATLTHVLTPRSYLYGAVKNKSLNYLKQFSHLQLQVDLSDNVTVMDSTDPNTLLERKEFFAKIDSIIARLPTQTLLVFRLVKEDGMKYNEVAKLLHISPRTVQTHMRIAFQKISGLLKSFVDRDKARLSNKFYTLAGLISLFF</sequence>
<dbReference type="InterPro" id="IPR013249">
    <property type="entry name" value="RNA_pol_sigma70_r4_t2"/>
</dbReference>
<dbReference type="Gene3D" id="1.10.10.10">
    <property type="entry name" value="Winged helix-like DNA-binding domain superfamily/Winged helix DNA-binding domain"/>
    <property type="match status" value="1"/>
</dbReference>
<dbReference type="GO" id="GO:0016987">
    <property type="term" value="F:sigma factor activity"/>
    <property type="evidence" value="ECO:0007669"/>
    <property type="project" value="UniProtKB-KW"/>
</dbReference>
<dbReference type="Pfam" id="PF04542">
    <property type="entry name" value="Sigma70_r2"/>
    <property type="match status" value="1"/>
</dbReference>
<dbReference type="EMBL" id="QDKG01000001">
    <property type="protein sequence ID" value="PVH27038.1"/>
    <property type="molecule type" value="Genomic_DNA"/>
</dbReference>
<evidence type="ECO:0008006" key="9">
    <source>
        <dbReference type="Google" id="ProtNLM"/>
    </source>
</evidence>
<organism evidence="7 8">
    <name type="scientific">Sphingobacterium corticibacter</name>
    <dbReference type="NCBI Taxonomy" id="2171749"/>
    <lineage>
        <taxon>Bacteria</taxon>
        <taxon>Pseudomonadati</taxon>
        <taxon>Bacteroidota</taxon>
        <taxon>Sphingobacteriia</taxon>
        <taxon>Sphingobacteriales</taxon>
        <taxon>Sphingobacteriaceae</taxon>
        <taxon>Sphingobacterium</taxon>
    </lineage>
</organism>
<proteinExistence type="inferred from homology"/>
<evidence type="ECO:0000259" key="5">
    <source>
        <dbReference type="Pfam" id="PF04542"/>
    </source>
</evidence>
<dbReference type="SUPFAM" id="SSF88659">
    <property type="entry name" value="Sigma3 and sigma4 domains of RNA polymerase sigma factors"/>
    <property type="match status" value="1"/>
</dbReference>
<name>A0A2T8HNL9_9SPHI</name>
<dbReference type="InterPro" id="IPR014284">
    <property type="entry name" value="RNA_pol_sigma-70_dom"/>
</dbReference>
<keyword evidence="2" id="KW-0805">Transcription regulation</keyword>
<keyword evidence="3" id="KW-0731">Sigma factor</keyword>
<dbReference type="NCBIfam" id="TIGR02937">
    <property type="entry name" value="sigma70-ECF"/>
    <property type="match status" value="1"/>
</dbReference>
<dbReference type="SUPFAM" id="SSF88946">
    <property type="entry name" value="Sigma2 domain of RNA polymerase sigma factors"/>
    <property type="match status" value="1"/>
</dbReference>
<comment type="similarity">
    <text evidence="1">Belongs to the sigma-70 factor family. ECF subfamily.</text>
</comment>
<feature type="domain" description="RNA polymerase sigma factor 70 region 4 type 2" evidence="6">
    <location>
        <begin position="126"/>
        <end position="176"/>
    </location>
</feature>
<dbReference type="PANTHER" id="PTHR43133:SF46">
    <property type="entry name" value="RNA POLYMERASE SIGMA-70 FACTOR ECF SUBFAMILY"/>
    <property type="match status" value="1"/>
</dbReference>
<keyword evidence="8" id="KW-1185">Reference proteome</keyword>
<dbReference type="InterPro" id="IPR007627">
    <property type="entry name" value="RNA_pol_sigma70_r2"/>
</dbReference>
<dbReference type="RefSeq" id="WP_116774893.1">
    <property type="nucleotide sequence ID" value="NZ_QDKG01000001.1"/>
</dbReference>
<dbReference type="NCBIfam" id="TIGR02985">
    <property type="entry name" value="Sig70_bacteroi1"/>
    <property type="match status" value="1"/>
</dbReference>
<evidence type="ECO:0000256" key="1">
    <source>
        <dbReference type="ARBA" id="ARBA00010641"/>
    </source>
</evidence>
<evidence type="ECO:0000256" key="4">
    <source>
        <dbReference type="ARBA" id="ARBA00023163"/>
    </source>
</evidence>
<comment type="caution">
    <text evidence="7">The sequence shown here is derived from an EMBL/GenBank/DDBJ whole genome shotgun (WGS) entry which is preliminary data.</text>
</comment>
<accession>A0A2T8HNL9</accession>
<dbReference type="Proteomes" id="UP000245627">
    <property type="component" value="Unassembled WGS sequence"/>
</dbReference>
<dbReference type="Pfam" id="PF08281">
    <property type="entry name" value="Sigma70_r4_2"/>
    <property type="match status" value="1"/>
</dbReference>
<keyword evidence="4" id="KW-0804">Transcription</keyword>
<dbReference type="InterPro" id="IPR039425">
    <property type="entry name" value="RNA_pol_sigma-70-like"/>
</dbReference>
<evidence type="ECO:0000256" key="2">
    <source>
        <dbReference type="ARBA" id="ARBA00023015"/>
    </source>
</evidence>
<dbReference type="AlphaFoldDB" id="A0A2T8HNL9"/>
<evidence type="ECO:0000313" key="8">
    <source>
        <dbReference type="Proteomes" id="UP000245627"/>
    </source>
</evidence>
<dbReference type="InterPro" id="IPR013324">
    <property type="entry name" value="RNA_pol_sigma_r3/r4-like"/>
</dbReference>
<dbReference type="InterPro" id="IPR014327">
    <property type="entry name" value="RNA_pol_sigma70_bacteroid"/>
</dbReference>
<evidence type="ECO:0000256" key="3">
    <source>
        <dbReference type="ARBA" id="ARBA00023082"/>
    </source>
</evidence>
<gene>
    <name evidence="7" type="ORF">DC487_05425</name>
</gene>
<dbReference type="InterPro" id="IPR036388">
    <property type="entry name" value="WH-like_DNA-bd_sf"/>
</dbReference>
<dbReference type="PANTHER" id="PTHR43133">
    <property type="entry name" value="RNA POLYMERASE ECF-TYPE SIGMA FACTO"/>
    <property type="match status" value="1"/>
</dbReference>
<dbReference type="OrthoDB" id="659361at2"/>
<dbReference type="Gene3D" id="1.10.1740.10">
    <property type="match status" value="1"/>
</dbReference>
<dbReference type="InterPro" id="IPR013325">
    <property type="entry name" value="RNA_pol_sigma_r2"/>
</dbReference>
<dbReference type="GO" id="GO:0006352">
    <property type="term" value="P:DNA-templated transcription initiation"/>
    <property type="evidence" value="ECO:0007669"/>
    <property type="project" value="InterPro"/>
</dbReference>
<feature type="domain" description="RNA polymerase sigma-70 region 2" evidence="5">
    <location>
        <begin position="39"/>
        <end position="92"/>
    </location>
</feature>
<reference evidence="7 8" key="1">
    <citation type="submission" date="2018-04" db="EMBL/GenBank/DDBJ databases">
        <title>Sphingobacterium cortibacter sp. nov.</title>
        <authorList>
            <person name="Li Y."/>
        </authorList>
    </citation>
    <scope>NUCLEOTIDE SEQUENCE [LARGE SCALE GENOMIC DNA]</scope>
    <source>
        <strain evidence="7 8">2c-3</strain>
    </source>
</reference>